<keyword evidence="4" id="KW-1185">Reference proteome</keyword>
<dbReference type="STRING" id="436010.A0A166WF78"/>
<dbReference type="EMBL" id="KV417482">
    <property type="protein sequence ID" value="KZP33697.1"/>
    <property type="molecule type" value="Genomic_DNA"/>
</dbReference>
<dbReference type="GO" id="GO:0016787">
    <property type="term" value="F:hydrolase activity"/>
    <property type="evidence" value="ECO:0007669"/>
    <property type="project" value="UniProtKB-KW"/>
</dbReference>
<dbReference type="Pfam" id="PF10503">
    <property type="entry name" value="Esterase_PHB"/>
    <property type="match status" value="1"/>
</dbReference>
<sequence>MSCIYRATYTQCTWSAESLSWFSHGPLRSKVDTEAPASSVTRSEDTTATLADIQLDRRVSISTRNGLRDHNRLEPANNPASAASQSASNALNRFIAACLSSASIEPGLSVRSTSKSRPTSAPGMMRASMTESHLRDVTTDISFTYNGGGDALAIALIARYAIANCGVDSTPVFAADTSSGAMMNSVLMGAYPDLFVAGSLYSGIPYGCYESPTAWSPQFTEGKRVLTTKQ</sequence>
<evidence type="ECO:0000313" key="3">
    <source>
        <dbReference type="EMBL" id="KZP33697.1"/>
    </source>
</evidence>
<dbReference type="AlphaFoldDB" id="A0A166WF78"/>
<gene>
    <name evidence="3" type="ORF">FIBSPDRAFT_1036211</name>
</gene>
<evidence type="ECO:0000256" key="1">
    <source>
        <dbReference type="ARBA" id="ARBA00022729"/>
    </source>
</evidence>
<accession>A0A166WF78</accession>
<dbReference type="OrthoDB" id="2425929at2759"/>
<evidence type="ECO:0000313" key="4">
    <source>
        <dbReference type="Proteomes" id="UP000076532"/>
    </source>
</evidence>
<dbReference type="Proteomes" id="UP000076532">
    <property type="component" value="Unassembled WGS sequence"/>
</dbReference>
<proteinExistence type="predicted"/>
<reference evidence="3 4" key="1">
    <citation type="journal article" date="2016" name="Mol. Biol. Evol.">
        <title>Comparative Genomics of Early-Diverging Mushroom-Forming Fungi Provides Insights into the Origins of Lignocellulose Decay Capabilities.</title>
        <authorList>
            <person name="Nagy L.G."/>
            <person name="Riley R."/>
            <person name="Tritt A."/>
            <person name="Adam C."/>
            <person name="Daum C."/>
            <person name="Floudas D."/>
            <person name="Sun H."/>
            <person name="Yadav J.S."/>
            <person name="Pangilinan J."/>
            <person name="Larsson K.H."/>
            <person name="Matsuura K."/>
            <person name="Barry K."/>
            <person name="Labutti K."/>
            <person name="Kuo R."/>
            <person name="Ohm R.A."/>
            <person name="Bhattacharya S.S."/>
            <person name="Shirouzu T."/>
            <person name="Yoshinaga Y."/>
            <person name="Martin F.M."/>
            <person name="Grigoriev I.V."/>
            <person name="Hibbett D.S."/>
        </authorList>
    </citation>
    <scope>NUCLEOTIDE SEQUENCE [LARGE SCALE GENOMIC DNA]</scope>
    <source>
        <strain evidence="3 4">CBS 109695</strain>
    </source>
</reference>
<protein>
    <submittedName>
        <fullName evidence="3">Carbohydrate esterase family 1 protein</fullName>
    </submittedName>
</protein>
<dbReference type="Gene3D" id="3.40.50.1820">
    <property type="entry name" value="alpha/beta hydrolase"/>
    <property type="match status" value="1"/>
</dbReference>
<keyword evidence="2" id="KW-0378">Hydrolase</keyword>
<organism evidence="3 4">
    <name type="scientific">Athelia psychrophila</name>
    <dbReference type="NCBI Taxonomy" id="1759441"/>
    <lineage>
        <taxon>Eukaryota</taxon>
        <taxon>Fungi</taxon>
        <taxon>Dikarya</taxon>
        <taxon>Basidiomycota</taxon>
        <taxon>Agaricomycotina</taxon>
        <taxon>Agaricomycetes</taxon>
        <taxon>Agaricomycetidae</taxon>
        <taxon>Atheliales</taxon>
        <taxon>Atheliaceae</taxon>
        <taxon>Athelia</taxon>
    </lineage>
</organism>
<dbReference type="InterPro" id="IPR029058">
    <property type="entry name" value="AB_hydrolase_fold"/>
</dbReference>
<keyword evidence="1" id="KW-0732">Signal</keyword>
<dbReference type="GO" id="GO:0005576">
    <property type="term" value="C:extracellular region"/>
    <property type="evidence" value="ECO:0007669"/>
    <property type="project" value="InterPro"/>
</dbReference>
<dbReference type="SUPFAM" id="SSF53474">
    <property type="entry name" value="alpha/beta-Hydrolases"/>
    <property type="match status" value="1"/>
</dbReference>
<evidence type="ECO:0000256" key="2">
    <source>
        <dbReference type="ARBA" id="ARBA00022801"/>
    </source>
</evidence>
<name>A0A166WF78_9AGAM</name>
<dbReference type="InterPro" id="IPR010126">
    <property type="entry name" value="Esterase_phb"/>
</dbReference>